<comment type="caution">
    <text evidence="7">The sequence shown here is derived from an EMBL/GenBank/DDBJ whole genome shotgun (WGS) entry which is preliminary data.</text>
</comment>
<protein>
    <submittedName>
        <fullName evidence="7">GMC oxidoreductase</fullName>
    </submittedName>
</protein>
<keyword evidence="3" id="KW-0285">Flavoprotein</keyword>
<dbReference type="InterPro" id="IPR007867">
    <property type="entry name" value="GMC_OxRtase_C"/>
</dbReference>
<dbReference type="InterPro" id="IPR036188">
    <property type="entry name" value="FAD/NAD-bd_sf"/>
</dbReference>
<dbReference type="InterPro" id="IPR051473">
    <property type="entry name" value="P2Ox-like"/>
</dbReference>
<dbReference type="PANTHER" id="PTHR42784:SF1">
    <property type="entry name" value="PYRANOSE 2-OXIDASE"/>
    <property type="match status" value="1"/>
</dbReference>
<reference evidence="7" key="2">
    <citation type="journal article" date="2014" name="ISME J.">
        <title>Microbial stratification in low pH oxic and suboxic macroscopic growths along an acid mine drainage.</title>
        <authorList>
            <person name="Mendez-Garcia C."/>
            <person name="Mesa V."/>
            <person name="Sprenger R.R."/>
            <person name="Richter M."/>
            <person name="Diez M.S."/>
            <person name="Solano J."/>
            <person name="Bargiela R."/>
            <person name="Golyshina O.V."/>
            <person name="Manteca A."/>
            <person name="Ramos J.L."/>
            <person name="Gallego J.R."/>
            <person name="Llorente I."/>
            <person name="Martins Dos Santos V.A."/>
            <person name="Jensen O.N."/>
            <person name="Pelaez A.I."/>
            <person name="Sanchez J."/>
            <person name="Ferrer M."/>
        </authorList>
    </citation>
    <scope>NUCLEOTIDE SEQUENCE</scope>
</reference>
<evidence type="ECO:0000256" key="2">
    <source>
        <dbReference type="ARBA" id="ARBA00010790"/>
    </source>
</evidence>
<evidence type="ECO:0000313" key="7">
    <source>
        <dbReference type="EMBL" id="EQD31731.1"/>
    </source>
</evidence>
<dbReference type="SUPFAM" id="SSF51905">
    <property type="entry name" value="FAD/NAD(P)-binding domain"/>
    <property type="match status" value="1"/>
</dbReference>
<proteinExistence type="inferred from homology"/>
<dbReference type="AlphaFoldDB" id="T0Y983"/>
<feature type="non-terminal residue" evidence="7">
    <location>
        <position position="1"/>
    </location>
</feature>
<name>T0Y983_9ZZZZ</name>
<feature type="domain" description="Glucose-methanol-choline oxidoreductase C-terminal" evidence="6">
    <location>
        <begin position="13"/>
        <end position="139"/>
    </location>
</feature>
<keyword evidence="4" id="KW-0274">FAD</keyword>
<gene>
    <name evidence="7" type="ORF">B2A_13727</name>
</gene>
<reference evidence="7" key="1">
    <citation type="submission" date="2013-08" db="EMBL/GenBank/DDBJ databases">
        <authorList>
            <person name="Mendez C."/>
            <person name="Richter M."/>
            <person name="Ferrer M."/>
            <person name="Sanchez J."/>
        </authorList>
    </citation>
    <scope>NUCLEOTIDE SEQUENCE</scope>
</reference>
<comment type="similarity">
    <text evidence="2">Belongs to the GMC oxidoreductase family.</text>
</comment>
<sequence length="152" mass="16841">TPAHLQIDLEQAPDRNNRLTLGQGKDACGRPVAIIHWRVTDVDHKRIADLTNLIFAQWNLRKASSGLPGLLPMPREFMKTVKLHDVYHPVGTTRLGIDREAVVDSNLGVRGVLNCSTLSTGLFPSAGSANPTLSLLCFAEVLKNRLRNLHRY</sequence>
<accession>T0Y983</accession>
<dbReference type="PANTHER" id="PTHR42784">
    <property type="entry name" value="PYRANOSE 2-OXIDASE"/>
    <property type="match status" value="1"/>
</dbReference>
<dbReference type="Pfam" id="PF05199">
    <property type="entry name" value="GMC_oxred_C"/>
    <property type="match status" value="1"/>
</dbReference>
<dbReference type="GO" id="GO:0016614">
    <property type="term" value="F:oxidoreductase activity, acting on CH-OH group of donors"/>
    <property type="evidence" value="ECO:0007669"/>
    <property type="project" value="InterPro"/>
</dbReference>
<dbReference type="EMBL" id="AUZZ01009942">
    <property type="protein sequence ID" value="EQD31731.1"/>
    <property type="molecule type" value="Genomic_DNA"/>
</dbReference>
<evidence type="ECO:0000256" key="1">
    <source>
        <dbReference type="ARBA" id="ARBA00001974"/>
    </source>
</evidence>
<comment type="cofactor">
    <cofactor evidence="1">
        <name>FAD</name>
        <dbReference type="ChEBI" id="CHEBI:57692"/>
    </cofactor>
</comment>
<organism evidence="7">
    <name type="scientific">mine drainage metagenome</name>
    <dbReference type="NCBI Taxonomy" id="410659"/>
    <lineage>
        <taxon>unclassified sequences</taxon>
        <taxon>metagenomes</taxon>
        <taxon>ecological metagenomes</taxon>
    </lineage>
</organism>
<dbReference type="Gene3D" id="3.50.50.60">
    <property type="entry name" value="FAD/NAD(P)-binding domain"/>
    <property type="match status" value="1"/>
</dbReference>
<evidence type="ECO:0000259" key="6">
    <source>
        <dbReference type="Pfam" id="PF05199"/>
    </source>
</evidence>
<keyword evidence="5" id="KW-0560">Oxidoreductase</keyword>
<evidence type="ECO:0000256" key="5">
    <source>
        <dbReference type="ARBA" id="ARBA00023002"/>
    </source>
</evidence>
<evidence type="ECO:0000256" key="3">
    <source>
        <dbReference type="ARBA" id="ARBA00022630"/>
    </source>
</evidence>
<evidence type="ECO:0000256" key="4">
    <source>
        <dbReference type="ARBA" id="ARBA00022827"/>
    </source>
</evidence>